<keyword evidence="2" id="KW-1185">Reference proteome</keyword>
<dbReference type="EMBL" id="PQFF01000086">
    <property type="protein sequence ID" value="RHZ83602.1"/>
    <property type="molecule type" value="Genomic_DNA"/>
</dbReference>
<name>A0A397J978_9GLOM</name>
<protein>
    <submittedName>
        <fullName evidence="1">Uncharacterized protein</fullName>
    </submittedName>
</protein>
<dbReference type="AlphaFoldDB" id="A0A397J978"/>
<comment type="caution">
    <text evidence="1">The sequence shown here is derived from an EMBL/GenBank/DDBJ whole genome shotgun (WGS) entry which is preliminary data.</text>
</comment>
<dbReference type="Proteomes" id="UP000266861">
    <property type="component" value="Unassembled WGS sequence"/>
</dbReference>
<evidence type="ECO:0000313" key="2">
    <source>
        <dbReference type="Proteomes" id="UP000266861"/>
    </source>
</evidence>
<evidence type="ECO:0000313" key="1">
    <source>
        <dbReference type="EMBL" id="RHZ83602.1"/>
    </source>
</evidence>
<accession>A0A397J978</accession>
<organism evidence="1 2">
    <name type="scientific">Diversispora epigaea</name>
    <dbReference type="NCBI Taxonomy" id="1348612"/>
    <lineage>
        <taxon>Eukaryota</taxon>
        <taxon>Fungi</taxon>
        <taxon>Fungi incertae sedis</taxon>
        <taxon>Mucoromycota</taxon>
        <taxon>Glomeromycotina</taxon>
        <taxon>Glomeromycetes</taxon>
        <taxon>Diversisporales</taxon>
        <taxon>Diversisporaceae</taxon>
        <taxon>Diversispora</taxon>
    </lineage>
</organism>
<sequence length="59" mass="7018">MNGDKDGHVVDYSQEIPNRNNKVVDYDVDLNFDEYDEIERKEAHEAKSEEHHNLYIIIL</sequence>
<reference evidence="1 2" key="1">
    <citation type="submission" date="2018-08" db="EMBL/GenBank/DDBJ databases">
        <title>Genome and evolution of the arbuscular mycorrhizal fungus Diversispora epigaea (formerly Glomus versiforme) and its bacterial endosymbionts.</title>
        <authorList>
            <person name="Sun X."/>
            <person name="Fei Z."/>
            <person name="Harrison M."/>
        </authorList>
    </citation>
    <scope>NUCLEOTIDE SEQUENCE [LARGE SCALE GENOMIC DNA]</scope>
    <source>
        <strain evidence="1 2">IT104</strain>
    </source>
</reference>
<gene>
    <name evidence="1" type="ORF">Glove_90g33</name>
</gene>
<proteinExistence type="predicted"/>